<keyword evidence="8" id="KW-0460">Magnesium</keyword>
<evidence type="ECO:0000256" key="11">
    <source>
        <dbReference type="ARBA" id="ARBA00022918"/>
    </source>
</evidence>
<dbReference type="SUPFAM" id="SSF50630">
    <property type="entry name" value="Acid proteases"/>
    <property type="match status" value="1"/>
</dbReference>
<proteinExistence type="predicted"/>
<dbReference type="PANTHER" id="PTHR37984:SF5">
    <property type="entry name" value="PROTEIN NYNRIN-LIKE"/>
    <property type="match status" value="1"/>
</dbReference>
<dbReference type="Pfam" id="PF00078">
    <property type="entry name" value="RVT_1"/>
    <property type="match status" value="1"/>
</dbReference>
<dbReference type="InterPro" id="IPR041588">
    <property type="entry name" value="Integrase_H2C2"/>
</dbReference>
<dbReference type="InterPro" id="IPR012337">
    <property type="entry name" value="RNaseH-like_sf"/>
</dbReference>
<feature type="domain" description="Peptidase A2" evidence="13">
    <location>
        <begin position="38"/>
        <end position="76"/>
    </location>
</feature>
<evidence type="ECO:0000256" key="3">
    <source>
        <dbReference type="ARBA" id="ARBA00022679"/>
    </source>
</evidence>
<dbReference type="WBParaSite" id="TMUE_1000002889.1">
    <property type="protein sequence ID" value="TMUE_1000002889.1"/>
    <property type="gene ID" value="WBGene00298531"/>
</dbReference>
<organism evidence="16 17">
    <name type="scientific">Trichuris muris</name>
    <name type="common">Mouse whipworm</name>
    <dbReference type="NCBI Taxonomy" id="70415"/>
    <lineage>
        <taxon>Eukaryota</taxon>
        <taxon>Metazoa</taxon>
        <taxon>Ecdysozoa</taxon>
        <taxon>Nematoda</taxon>
        <taxon>Enoplea</taxon>
        <taxon>Dorylaimia</taxon>
        <taxon>Trichinellida</taxon>
        <taxon>Trichuridae</taxon>
        <taxon>Trichuris</taxon>
    </lineage>
</organism>
<dbReference type="GO" id="GO:0042575">
    <property type="term" value="C:DNA polymerase complex"/>
    <property type="evidence" value="ECO:0007669"/>
    <property type="project" value="UniProtKB-ARBA"/>
</dbReference>
<dbReference type="CDD" id="cd01647">
    <property type="entry name" value="RT_LTR"/>
    <property type="match status" value="1"/>
</dbReference>
<dbReference type="Gene3D" id="3.30.420.10">
    <property type="entry name" value="Ribonuclease H-like superfamily/Ribonuclease H"/>
    <property type="match status" value="1"/>
</dbReference>
<dbReference type="InterPro" id="IPR050951">
    <property type="entry name" value="Retrovirus_Pol_polyprotein"/>
</dbReference>
<dbReference type="PROSITE" id="PS50994">
    <property type="entry name" value="INTEGRASE"/>
    <property type="match status" value="1"/>
</dbReference>
<dbReference type="PROSITE" id="PS50175">
    <property type="entry name" value="ASP_PROT_RETROV"/>
    <property type="match status" value="1"/>
</dbReference>
<evidence type="ECO:0000256" key="4">
    <source>
        <dbReference type="ARBA" id="ARBA00022695"/>
    </source>
</evidence>
<protein>
    <recommendedName>
        <fullName evidence="1">RNA-directed DNA polymerase</fullName>
        <ecNumber evidence="1">2.7.7.49</ecNumber>
    </recommendedName>
</protein>
<dbReference type="GO" id="GO:0003964">
    <property type="term" value="F:RNA-directed DNA polymerase activity"/>
    <property type="evidence" value="ECO:0007669"/>
    <property type="project" value="UniProtKB-KW"/>
</dbReference>
<dbReference type="SUPFAM" id="SSF53098">
    <property type="entry name" value="Ribonuclease H-like"/>
    <property type="match status" value="1"/>
</dbReference>
<evidence type="ECO:0000256" key="6">
    <source>
        <dbReference type="ARBA" id="ARBA00022759"/>
    </source>
</evidence>
<keyword evidence="6" id="KW-0255">Endonuclease</keyword>
<dbReference type="InterPro" id="IPR001584">
    <property type="entry name" value="Integrase_cat-core"/>
</dbReference>
<evidence type="ECO:0000256" key="8">
    <source>
        <dbReference type="ARBA" id="ARBA00022842"/>
    </source>
</evidence>
<dbReference type="Gene3D" id="3.10.10.10">
    <property type="entry name" value="HIV Type 1 Reverse Transcriptase, subunit A, domain 1"/>
    <property type="match status" value="1"/>
</dbReference>
<dbReference type="PROSITE" id="PS00141">
    <property type="entry name" value="ASP_PROTEASE"/>
    <property type="match status" value="1"/>
</dbReference>
<dbReference type="InterPro" id="IPR036397">
    <property type="entry name" value="RNaseH_sf"/>
</dbReference>
<dbReference type="GO" id="GO:0006508">
    <property type="term" value="P:proteolysis"/>
    <property type="evidence" value="ECO:0007669"/>
    <property type="project" value="UniProtKB-KW"/>
</dbReference>
<keyword evidence="2" id="KW-0645">Protease</keyword>
<evidence type="ECO:0000256" key="10">
    <source>
        <dbReference type="ARBA" id="ARBA00022908"/>
    </source>
</evidence>
<dbReference type="Proteomes" id="UP000046395">
    <property type="component" value="Unassembled WGS sequence"/>
</dbReference>
<keyword evidence="16" id="KW-1185">Reference proteome</keyword>
<dbReference type="FunFam" id="3.10.20.370:FF:000001">
    <property type="entry name" value="Retrovirus-related Pol polyprotein from transposon 17.6-like protein"/>
    <property type="match status" value="1"/>
</dbReference>
<evidence type="ECO:0000256" key="2">
    <source>
        <dbReference type="ARBA" id="ARBA00022670"/>
    </source>
</evidence>
<evidence type="ECO:0000259" key="14">
    <source>
        <dbReference type="PROSITE" id="PS50878"/>
    </source>
</evidence>
<dbReference type="EC" id="2.7.7.49" evidence="1"/>
<dbReference type="FunFam" id="3.30.70.270:FF:000020">
    <property type="entry name" value="Transposon Tf2-6 polyprotein-like Protein"/>
    <property type="match status" value="1"/>
</dbReference>
<keyword evidence="12" id="KW-0511">Multifunctional enzyme</keyword>
<keyword evidence="5" id="KW-0540">Nuclease</keyword>
<evidence type="ECO:0000256" key="12">
    <source>
        <dbReference type="ARBA" id="ARBA00023268"/>
    </source>
</evidence>
<keyword evidence="4" id="KW-0548">Nucleotidyltransferase</keyword>
<dbReference type="Pfam" id="PF17919">
    <property type="entry name" value="RT_RNaseH_2"/>
    <property type="match status" value="1"/>
</dbReference>
<dbReference type="InterPro" id="IPR001995">
    <property type="entry name" value="Peptidase_A2_cat"/>
</dbReference>
<keyword evidence="3" id="KW-0808">Transferase</keyword>
<keyword evidence="7" id="KW-0378">Hydrolase</keyword>
<evidence type="ECO:0000256" key="7">
    <source>
        <dbReference type="ARBA" id="ARBA00022801"/>
    </source>
</evidence>
<accession>A0A5S6Q6R4</accession>
<evidence type="ECO:0000313" key="16">
    <source>
        <dbReference type="Proteomes" id="UP000046395"/>
    </source>
</evidence>
<reference evidence="17" key="1">
    <citation type="submission" date="2019-12" db="UniProtKB">
        <authorList>
            <consortium name="WormBaseParasite"/>
        </authorList>
    </citation>
    <scope>IDENTIFICATION</scope>
</reference>
<dbReference type="Pfam" id="PF17921">
    <property type="entry name" value="Integrase_H2C2"/>
    <property type="match status" value="1"/>
</dbReference>
<dbReference type="GO" id="GO:0015074">
    <property type="term" value="P:DNA integration"/>
    <property type="evidence" value="ECO:0007669"/>
    <property type="project" value="UniProtKB-KW"/>
</dbReference>
<dbReference type="STRING" id="70415.A0A5S6Q6R4"/>
<name>A0A5S6Q6R4_TRIMR</name>
<dbReference type="InterPro" id="IPR000477">
    <property type="entry name" value="RT_dom"/>
</dbReference>
<dbReference type="InterPro" id="IPR043128">
    <property type="entry name" value="Rev_trsase/Diguanyl_cyclase"/>
</dbReference>
<evidence type="ECO:0000259" key="13">
    <source>
        <dbReference type="PROSITE" id="PS50175"/>
    </source>
</evidence>
<dbReference type="InterPro" id="IPR001969">
    <property type="entry name" value="Aspartic_peptidase_AS"/>
</dbReference>
<dbReference type="Gene3D" id="3.30.70.270">
    <property type="match status" value="2"/>
</dbReference>
<evidence type="ECO:0000313" key="17">
    <source>
        <dbReference type="WBParaSite" id="TMUE_1000002889.1"/>
    </source>
</evidence>
<dbReference type="PROSITE" id="PS50878">
    <property type="entry name" value="RT_POL"/>
    <property type="match status" value="1"/>
</dbReference>
<dbReference type="InterPro" id="IPR021109">
    <property type="entry name" value="Peptidase_aspartic_dom_sf"/>
</dbReference>
<evidence type="ECO:0000256" key="9">
    <source>
        <dbReference type="ARBA" id="ARBA00022884"/>
    </source>
</evidence>
<dbReference type="CDD" id="cd09274">
    <property type="entry name" value="RNase_HI_RT_Ty3"/>
    <property type="match status" value="1"/>
</dbReference>
<dbReference type="Gene3D" id="1.10.340.70">
    <property type="match status" value="1"/>
</dbReference>
<dbReference type="Pfam" id="PF00665">
    <property type="entry name" value="rve"/>
    <property type="match status" value="1"/>
</dbReference>
<evidence type="ECO:0000256" key="1">
    <source>
        <dbReference type="ARBA" id="ARBA00012493"/>
    </source>
</evidence>
<feature type="domain" description="Integrase catalytic" evidence="15">
    <location>
        <begin position="735"/>
        <end position="898"/>
    </location>
</feature>
<keyword evidence="11" id="KW-0695">RNA-directed DNA polymerase</keyword>
<evidence type="ECO:0000256" key="5">
    <source>
        <dbReference type="ARBA" id="ARBA00022722"/>
    </source>
</evidence>
<dbReference type="AlphaFoldDB" id="A0A5S6Q6R4"/>
<feature type="domain" description="Reverse transcriptase" evidence="14">
    <location>
        <begin position="217"/>
        <end position="395"/>
    </location>
</feature>
<dbReference type="InterPro" id="IPR043502">
    <property type="entry name" value="DNA/RNA_pol_sf"/>
</dbReference>
<sequence>MRSTMQLVKRQRRTTLTAVVAAEPLSRCIHLLDRRSGIRFLVDTGAAVSLLPASQFSGTLDRSHTSPTGSVHAINGTPVVICGYKRATVHFKGLPPLTWIFTVAQVETPIIGADFIHRHLLVVDLANNSVHQPKKSSDKPRRIAAATVTTKDERFSELLKRFVEAQERYGSKEEQNRDHLEHFQHTIDTTGPPVFARPRRLAPERLRIAKAYFSELLRQGIIRPSNSSWSSPLHLVPKQQPGQWRPCGDYRNHNRCTKPDRYPLPNIADFNNELHGKTVFSKIDLAHAYFQIPVRQQDIPKTAITTPFGLYEFTMMPFGLRNAAQTFQRFIDQVLRGINGCFAYMDDILVASASVKEHLQLLTKLFNRLAEFGLKVNAGKCVLGADSLVFLGHLIDHNGIKPSPAKVDAIQRFPKPSTAKQLRQFLGMINFYRRFLSHLANTLKPLDELVANTRSRIAWTAAANDSFLKAKSALARATLLEHPEPSAPLALMVDASDQGIGAVLQQRINATWRPLAFFSRRLQERQKRYSTFGRELLAVYTAMKHFRYSIEGRELTVFTDHKPLVRAFENGSQNLLDREIRQLDYITSMQARVCHVRGKDNLVADALSRKVHAITRSNAVPSAKEIAIAQSRDTELQRIKDHSSLRLIAEPIEGSTLPLWKDISTGLPRTYVPSPLRQAIFHAIHGLSHPSVRGTKRLMLARFVWPGIQKDVAHWTRCCLPCQKAKIHRHTRSAPKEFPLPHSRFEHVHIDLVGPLPNSNGFRYILTAVDRFTRWPEAWLIRDTSAQTVAETFFANWIARFGVPRWVTSDRGRQFDPHLWASFSKLLGIDHALTSAYHPQANGLVERFHRQLKAALIAHTHATHTSWTTALPLVLLGIRTALKADIGLAPAELLYGTTLRLPAEFLAPTGPPANPDPTNFAHVLKAAMRRLRPTPPRRNPSSTFCNEALKDCSHVFVREPGLSSALTPPYAGPYRVLRRKDKTVTVDAGGAPTTIAIDRTKPAFLLNDAQNRSIPLNRHDAFQWPPVSHVAPRQRVM</sequence>
<dbReference type="GO" id="GO:0004519">
    <property type="term" value="F:endonuclease activity"/>
    <property type="evidence" value="ECO:0007669"/>
    <property type="project" value="UniProtKB-KW"/>
</dbReference>
<dbReference type="SUPFAM" id="SSF56672">
    <property type="entry name" value="DNA/RNA polymerases"/>
    <property type="match status" value="1"/>
</dbReference>
<dbReference type="FunFam" id="3.30.420.10:FF:000032">
    <property type="entry name" value="Retrovirus-related Pol polyprotein from transposon 297-like Protein"/>
    <property type="match status" value="1"/>
</dbReference>
<keyword evidence="10" id="KW-0229">DNA integration</keyword>
<dbReference type="GO" id="GO:0003723">
    <property type="term" value="F:RNA binding"/>
    <property type="evidence" value="ECO:0007669"/>
    <property type="project" value="UniProtKB-KW"/>
</dbReference>
<dbReference type="GO" id="GO:0004190">
    <property type="term" value="F:aspartic-type endopeptidase activity"/>
    <property type="evidence" value="ECO:0007669"/>
    <property type="project" value="InterPro"/>
</dbReference>
<evidence type="ECO:0000259" key="15">
    <source>
        <dbReference type="PROSITE" id="PS50994"/>
    </source>
</evidence>
<dbReference type="InterPro" id="IPR041577">
    <property type="entry name" value="RT_RNaseH_2"/>
</dbReference>
<keyword evidence="9" id="KW-0694">RNA-binding</keyword>
<dbReference type="Gene3D" id="2.40.70.10">
    <property type="entry name" value="Acid Proteases"/>
    <property type="match status" value="1"/>
</dbReference>
<dbReference type="FunFam" id="3.10.10.10:FF:000007">
    <property type="entry name" value="Retrovirus-related Pol polyprotein from transposon 17.6-like Protein"/>
    <property type="match status" value="1"/>
</dbReference>
<dbReference type="PANTHER" id="PTHR37984">
    <property type="entry name" value="PROTEIN CBG26694"/>
    <property type="match status" value="1"/>
</dbReference>